<keyword evidence="3" id="KW-1185">Reference proteome</keyword>
<dbReference type="PANTHER" id="PTHR13281">
    <property type="entry name" value="TRANSMEMBRANE PROTEIN 70, MITOCHONDRIAL"/>
    <property type="match status" value="1"/>
</dbReference>
<evidence type="ECO:0000256" key="1">
    <source>
        <dbReference type="ARBA" id="ARBA00005280"/>
    </source>
</evidence>
<dbReference type="PANTHER" id="PTHR13281:SF0">
    <property type="entry name" value="TRANSMEMBRANE PROTEIN 70, MITOCHONDRIAL"/>
    <property type="match status" value="1"/>
</dbReference>
<dbReference type="AlphaFoldDB" id="A0A7E4VL58"/>
<evidence type="ECO:0000256" key="2">
    <source>
        <dbReference type="SAM" id="Phobius"/>
    </source>
</evidence>
<dbReference type="InterPro" id="IPR045325">
    <property type="entry name" value="TMEM70/TMEM186/TMEM223"/>
</dbReference>
<reference evidence="4" key="2">
    <citation type="submission" date="2020-10" db="UniProtKB">
        <authorList>
            <consortium name="WormBaseParasite"/>
        </authorList>
    </citation>
    <scope>IDENTIFICATION</scope>
</reference>
<accession>A0A7E4VL58</accession>
<name>A0A7E4VL58_PANRE</name>
<evidence type="ECO:0000313" key="4">
    <source>
        <dbReference type="WBParaSite" id="Pan_g21860.t1"/>
    </source>
</evidence>
<comment type="similarity">
    <text evidence="1">Belongs to the TMEM70 family.</text>
</comment>
<protein>
    <submittedName>
        <fullName evidence="4">Transmembrane protein 70 homolog, mitochondrial</fullName>
    </submittedName>
</protein>
<feature type="transmembrane region" description="Helical" evidence="2">
    <location>
        <begin position="77"/>
        <end position="100"/>
    </location>
</feature>
<keyword evidence="2" id="KW-0812">Transmembrane</keyword>
<dbReference type="Proteomes" id="UP000492821">
    <property type="component" value="Unassembled WGS sequence"/>
</dbReference>
<sequence length="228" mass="25045">MLSRLPNIGCRYALANRHLLSGFSALRCSSSATTSTPSFQRVPLASISKDDLGVSIMHLKENGGEASPTDLLRKGVLIAKLCSIGSSSLGVVMIPVLTSYMWQAASERPSMMVFAILANGFLGLLTFTPLLLHFLAKRFVANVFYNADSKVFTTVHFNFFLQKRALRFKASDVVDSAIAPETKKLWLPLATCFVGGQPLLLSLDRRQYRNEAAFDILTKNINIPENAD</sequence>
<evidence type="ECO:0000313" key="3">
    <source>
        <dbReference type="Proteomes" id="UP000492821"/>
    </source>
</evidence>
<proteinExistence type="inferred from homology"/>
<dbReference type="InterPro" id="IPR009724">
    <property type="entry name" value="TMEM70"/>
</dbReference>
<organism evidence="3 4">
    <name type="scientific">Panagrellus redivivus</name>
    <name type="common">Microworm</name>
    <dbReference type="NCBI Taxonomy" id="6233"/>
    <lineage>
        <taxon>Eukaryota</taxon>
        <taxon>Metazoa</taxon>
        <taxon>Ecdysozoa</taxon>
        <taxon>Nematoda</taxon>
        <taxon>Chromadorea</taxon>
        <taxon>Rhabditida</taxon>
        <taxon>Tylenchina</taxon>
        <taxon>Panagrolaimomorpha</taxon>
        <taxon>Panagrolaimoidea</taxon>
        <taxon>Panagrolaimidae</taxon>
        <taxon>Panagrellus</taxon>
    </lineage>
</organism>
<dbReference type="GO" id="GO:0031966">
    <property type="term" value="C:mitochondrial membrane"/>
    <property type="evidence" value="ECO:0007669"/>
    <property type="project" value="TreeGrafter"/>
</dbReference>
<feature type="transmembrane region" description="Helical" evidence="2">
    <location>
        <begin position="112"/>
        <end position="136"/>
    </location>
</feature>
<dbReference type="WBParaSite" id="Pan_g21860.t1">
    <property type="protein sequence ID" value="Pan_g21860.t1"/>
    <property type="gene ID" value="Pan_g21860"/>
</dbReference>
<keyword evidence="2" id="KW-1133">Transmembrane helix</keyword>
<keyword evidence="2" id="KW-0472">Membrane</keyword>
<dbReference type="Pfam" id="PF06979">
    <property type="entry name" value="TMEM70"/>
    <property type="match status" value="1"/>
</dbReference>
<dbReference type="GO" id="GO:0033615">
    <property type="term" value="P:mitochondrial proton-transporting ATP synthase complex assembly"/>
    <property type="evidence" value="ECO:0007669"/>
    <property type="project" value="TreeGrafter"/>
</dbReference>
<reference evidence="3" key="1">
    <citation type="journal article" date="2013" name="Genetics">
        <title>The draft genome and transcriptome of Panagrellus redivivus are shaped by the harsh demands of a free-living lifestyle.</title>
        <authorList>
            <person name="Srinivasan J."/>
            <person name="Dillman A.R."/>
            <person name="Macchietto M.G."/>
            <person name="Heikkinen L."/>
            <person name="Lakso M."/>
            <person name="Fracchia K.M."/>
            <person name="Antoshechkin I."/>
            <person name="Mortazavi A."/>
            <person name="Wong G."/>
            <person name="Sternberg P.W."/>
        </authorList>
    </citation>
    <scope>NUCLEOTIDE SEQUENCE [LARGE SCALE GENOMIC DNA]</scope>
    <source>
        <strain evidence="3">MT8872</strain>
    </source>
</reference>